<name>A0ABQ3WYS2_9ACTN</name>
<accession>A0ABQ3WYS2</accession>
<comment type="caution">
    <text evidence="2">The sequence shown here is derived from an EMBL/GenBank/DDBJ whole genome shotgun (WGS) entry which is preliminary data.</text>
</comment>
<sequence>MDSGAEPTDNGTPPMATDDGRTPLDSVVTVSARQLVDRGKPAPYSGHGHRRGRMAVSVDSLHRDIRMDSGITSRWTRQPVDGQRHGTATDNLSTRAFPRPSVPWTGTVDSARYGADARSPIHGADVDSGPGDNGRHRHRSQARRWWHIDRVLADLGGKVNHCEAGDR</sequence>
<gene>
    <name evidence="2" type="ORF">Aca07nite_87110</name>
</gene>
<reference evidence="2" key="1">
    <citation type="submission" date="2021-01" db="EMBL/GenBank/DDBJ databases">
        <title>Whole genome shotgun sequence of Actinoplanes capillaceus NBRC 16408.</title>
        <authorList>
            <person name="Komaki H."/>
            <person name="Tamura T."/>
        </authorList>
    </citation>
    <scope>NUCLEOTIDE SEQUENCE [LARGE SCALE GENOMIC DNA]</scope>
    <source>
        <strain evidence="2">NBRC 16408</strain>
    </source>
</reference>
<protein>
    <submittedName>
        <fullName evidence="2">Uncharacterized protein</fullName>
    </submittedName>
</protein>
<feature type="region of interest" description="Disordered" evidence="1">
    <location>
        <begin position="1"/>
        <end position="26"/>
    </location>
</feature>
<evidence type="ECO:0000313" key="2">
    <source>
        <dbReference type="EMBL" id="GID51436.1"/>
    </source>
</evidence>
<organism evidence="2">
    <name type="scientific">Actinoplanes campanulatus</name>
    <dbReference type="NCBI Taxonomy" id="113559"/>
    <lineage>
        <taxon>Bacteria</taxon>
        <taxon>Bacillati</taxon>
        <taxon>Actinomycetota</taxon>
        <taxon>Actinomycetes</taxon>
        <taxon>Micromonosporales</taxon>
        <taxon>Micromonosporaceae</taxon>
        <taxon>Actinoplanes</taxon>
    </lineage>
</organism>
<proteinExistence type="predicted"/>
<dbReference type="EMBL" id="BOMF01000182">
    <property type="protein sequence ID" value="GID51436.1"/>
    <property type="molecule type" value="Genomic_DNA"/>
</dbReference>
<feature type="region of interest" description="Disordered" evidence="1">
    <location>
        <begin position="117"/>
        <end position="140"/>
    </location>
</feature>
<feature type="region of interest" description="Disordered" evidence="1">
    <location>
        <begin position="69"/>
        <end position="105"/>
    </location>
</feature>
<evidence type="ECO:0000256" key="1">
    <source>
        <dbReference type="SAM" id="MobiDB-lite"/>
    </source>
</evidence>